<proteinExistence type="predicted"/>
<reference evidence="1" key="2">
    <citation type="journal article" date="2021" name="PeerJ">
        <title>Extensive microbial diversity within the chicken gut microbiome revealed by metagenomics and culture.</title>
        <authorList>
            <person name="Gilroy R."/>
            <person name="Ravi A."/>
            <person name="Getino M."/>
            <person name="Pursley I."/>
            <person name="Horton D.L."/>
            <person name="Alikhan N.F."/>
            <person name="Baker D."/>
            <person name="Gharbi K."/>
            <person name="Hall N."/>
            <person name="Watson M."/>
            <person name="Adriaenssens E.M."/>
            <person name="Foster-Nyarko E."/>
            <person name="Jarju S."/>
            <person name="Secka A."/>
            <person name="Antonio M."/>
            <person name="Oren A."/>
            <person name="Chaudhuri R.R."/>
            <person name="La Ragione R."/>
            <person name="Hildebrand F."/>
            <person name="Pallen M.J."/>
        </authorList>
    </citation>
    <scope>NUCLEOTIDE SEQUENCE</scope>
    <source>
        <strain evidence="1">E3-2379</strain>
    </source>
</reference>
<evidence type="ECO:0000313" key="1">
    <source>
        <dbReference type="EMBL" id="MBO8462455.1"/>
    </source>
</evidence>
<gene>
    <name evidence="1" type="ORF">IAC13_00820</name>
</gene>
<sequence>MDNKLQEQEEIEIFEQCLPQFLQDDINALVEGERTNSTLLDCLYCEVQASINVAFYGGMITEKEADFLRKKYLGLERQRQD</sequence>
<dbReference type="Proteomes" id="UP000823618">
    <property type="component" value="Unassembled WGS sequence"/>
</dbReference>
<protein>
    <submittedName>
        <fullName evidence="1">Uncharacterized protein</fullName>
    </submittedName>
</protein>
<dbReference type="EMBL" id="JADIML010000023">
    <property type="protein sequence ID" value="MBO8462455.1"/>
    <property type="molecule type" value="Genomic_DNA"/>
</dbReference>
<name>A0A9D9N6Z0_9FIRM</name>
<dbReference type="AlphaFoldDB" id="A0A9D9N6Z0"/>
<comment type="caution">
    <text evidence="1">The sequence shown here is derived from an EMBL/GenBank/DDBJ whole genome shotgun (WGS) entry which is preliminary data.</text>
</comment>
<organism evidence="1 2">
    <name type="scientific">Candidatus Scybalomonas excrementavium</name>
    <dbReference type="NCBI Taxonomy" id="2840943"/>
    <lineage>
        <taxon>Bacteria</taxon>
        <taxon>Bacillati</taxon>
        <taxon>Bacillota</taxon>
        <taxon>Clostridia</taxon>
        <taxon>Lachnospirales</taxon>
        <taxon>Lachnospiraceae</taxon>
        <taxon>Lachnospiraceae incertae sedis</taxon>
        <taxon>Candidatus Scybalomonas</taxon>
    </lineage>
</organism>
<reference evidence="1" key="1">
    <citation type="submission" date="2020-10" db="EMBL/GenBank/DDBJ databases">
        <authorList>
            <person name="Gilroy R."/>
        </authorList>
    </citation>
    <scope>NUCLEOTIDE SEQUENCE</scope>
    <source>
        <strain evidence="1">E3-2379</strain>
    </source>
</reference>
<accession>A0A9D9N6Z0</accession>
<evidence type="ECO:0000313" key="2">
    <source>
        <dbReference type="Proteomes" id="UP000823618"/>
    </source>
</evidence>